<keyword evidence="5 7" id="KW-1133">Transmembrane helix</keyword>
<dbReference type="Proteomes" id="UP000195787">
    <property type="component" value="Unassembled WGS sequence"/>
</dbReference>
<feature type="transmembrane region" description="Helical" evidence="7">
    <location>
        <begin position="229"/>
        <end position="249"/>
    </location>
</feature>
<keyword evidence="6 7" id="KW-0472">Membrane</keyword>
<accession>A0A1R4F199</accession>
<organism evidence="9 10">
    <name type="scientific">Agrococcus casei LMG 22410</name>
    <dbReference type="NCBI Taxonomy" id="1255656"/>
    <lineage>
        <taxon>Bacteria</taxon>
        <taxon>Bacillati</taxon>
        <taxon>Actinomycetota</taxon>
        <taxon>Actinomycetes</taxon>
        <taxon>Micrococcales</taxon>
        <taxon>Microbacteriaceae</taxon>
        <taxon>Agrococcus</taxon>
    </lineage>
</organism>
<evidence type="ECO:0000256" key="3">
    <source>
        <dbReference type="ARBA" id="ARBA00022475"/>
    </source>
</evidence>
<protein>
    <submittedName>
        <fullName evidence="9">Putative integral membrane protein</fullName>
    </submittedName>
</protein>
<feature type="domain" description="EamA" evidence="8">
    <location>
        <begin position="3"/>
        <end position="126"/>
    </location>
</feature>
<dbReference type="PANTHER" id="PTHR42920">
    <property type="entry name" value="OS03G0707200 PROTEIN-RELATED"/>
    <property type="match status" value="1"/>
</dbReference>
<keyword evidence="10" id="KW-1185">Reference proteome</keyword>
<sequence>MLIGVGLVLISVCCVQLGSVVGKSTFDRADPASVTFGRLAIAAAVLLLVARPNLLAFRGRTWAWMLLLGATMAGMNFTFYLAIERIPVGVAVTIELIGPLTVSLVQSKRFRELIWVLIALLGIVLIGLQSFRGVIDPVGILLAAFAGVCWGAYIIASKQVGQRVAGLKGLAIALMVSAIVVLPFAIVPFVRDVSADPTVLLPMGLIALLSSLLAYGVELVALRRIPTRVFGVMMALEPAVAAAFAVLLLHEAVGGLEIVAIALVMIASAGVAYTAAPKADPIVTGTFGTIVPAHESFDVATCPIDIIEQFDDDDPQNIDPNDELT</sequence>
<dbReference type="AlphaFoldDB" id="A0A1R4F199"/>
<dbReference type="PANTHER" id="PTHR42920:SF5">
    <property type="entry name" value="EAMA DOMAIN-CONTAINING PROTEIN"/>
    <property type="match status" value="1"/>
</dbReference>
<feature type="transmembrane region" description="Helical" evidence="7">
    <location>
        <begin position="199"/>
        <end position="217"/>
    </location>
</feature>
<evidence type="ECO:0000256" key="1">
    <source>
        <dbReference type="ARBA" id="ARBA00004651"/>
    </source>
</evidence>
<feature type="transmembrane region" description="Helical" evidence="7">
    <location>
        <begin position="32"/>
        <end position="50"/>
    </location>
</feature>
<dbReference type="InterPro" id="IPR000620">
    <property type="entry name" value="EamA_dom"/>
</dbReference>
<feature type="domain" description="EamA" evidence="8">
    <location>
        <begin position="139"/>
        <end position="271"/>
    </location>
</feature>
<dbReference type="Pfam" id="PF00892">
    <property type="entry name" value="EamA"/>
    <property type="match status" value="2"/>
</dbReference>
<dbReference type="GO" id="GO:0005886">
    <property type="term" value="C:plasma membrane"/>
    <property type="evidence" value="ECO:0007669"/>
    <property type="project" value="UniProtKB-SubCell"/>
</dbReference>
<feature type="transmembrane region" description="Helical" evidence="7">
    <location>
        <begin position="88"/>
        <end position="106"/>
    </location>
</feature>
<evidence type="ECO:0000256" key="5">
    <source>
        <dbReference type="ARBA" id="ARBA00022989"/>
    </source>
</evidence>
<keyword evidence="4 7" id="KW-0812">Transmembrane</keyword>
<feature type="transmembrane region" description="Helical" evidence="7">
    <location>
        <begin position="167"/>
        <end position="187"/>
    </location>
</feature>
<dbReference type="InterPro" id="IPR037185">
    <property type="entry name" value="EmrE-like"/>
</dbReference>
<feature type="transmembrane region" description="Helical" evidence="7">
    <location>
        <begin position="113"/>
        <end position="131"/>
    </location>
</feature>
<proteinExistence type="inferred from homology"/>
<feature type="transmembrane region" description="Helical" evidence="7">
    <location>
        <begin position="137"/>
        <end position="155"/>
    </location>
</feature>
<keyword evidence="3" id="KW-1003">Cell membrane</keyword>
<dbReference type="InterPro" id="IPR051258">
    <property type="entry name" value="Diverse_Substrate_Transporter"/>
</dbReference>
<feature type="transmembrane region" description="Helical" evidence="7">
    <location>
        <begin position="255"/>
        <end position="276"/>
    </location>
</feature>
<evidence type="ECO:0000259" key="8">
    <source>
        <dbReference type="Pfam" id="PF00892"/>
    </source>
</evidence>
<evidence type="ECO:0000256" key="6">
    <source>
        <dbReference type="ARBA" id="ARBA00023136"/>
    </source>
</evidence>
<name>A0A1R4F199_9MICO</name>
<evidence type="ECO:0000313" key="10">
    <source>
        <dbReference type="Proteomes" id="UP000195787"/>
    </source>
</evidence>
<comment type="subcellular location">
    <subcellularLocation>
        <location evidence="1">Cell membrane</location>
        <topology evidence="1">Multi-pass membrane protein</topology>
    </subcellularLocation>
</comment>
<feature type="transmembrane region" description="Helical" evidence="7">
    <location>
        <begin position="62"/>
        <end position="82"/>
    </location>
</feature>
<dbReference type="EMBL" id="FUHU01000010">
    <property type="protein sequence ID" value="SJM49655.1"/>
    <property type="molecule type" value="Genomic_DNA"/>
</dbReference>
<evidence type="ECO:0000313" key="9">
    <source>
        <dbReference type="EMBL" id="SJM49655.1"/>
    </source>
</evidence>
<dbReference type="SUPFAM" id="SSF103481">
    <property type="entry name" value="Multidrug resistance efflux transporter EmrE"/>
    <property type="match status" value="2"/>
</dbReference>
<reference evidence="9 10" key="1">
    <citation type="submission" date="2017-02" db="EMBL/GenBank/DDBJ databases">
        <authorList>
            <person name="Peterson S.W."/>
        </authorList>
    </citation>
    <scope>NUCLEOTIDE SEQUENCE [LARGE SCALE GENOMIC DNA]</scope>
    <source>
        <strain evidence="9 10">LMG 22410</strain>
    </source>
</reference>
<comment type="similarity">
    <text evidence="2">Belongs to the EamA transporter family.</text>
</comment>
<evidence type="ECO:0000256" key="7">
    <source>
        <dbReference type="SAM" id="Phobius"/>
    </source>
</evidence>
<gene>
    <name evidence="9" type="ORF">CZ674_01995</name>
</gene>
<evidence type="ECO:0000256" key="2">
    <source>
        <dbReference type="ARBA" id="ARBA00007362"/>
    </source>
</evidence>
<evidence type="ECO:0000256" key="4">
    <source>
        <dbReference type="ARBA" id="ARBA00022692"/>
    </source>
</evidence>